<sequence>MASDTTPKKTRSAALRHRGGRRIAHPLLDDSDEHFVDASASGAGGTPRPVSPDILPETPSSYSTPVKGNRSKSMESPLLHALEMAARPSPPRDKLPVCSSQVEVGTPSAPISYESSIEAMARHVEDERKKRSAANKQLSGSNGLFTSSPRRMTRSGSSTSLKRMTRSGSSTSLNKLRKKGSSGSATPKRKREKQPPKSLSRRRKMSIAATVLILPFVICEAFLGILVFCFRESVSALLPVVVTIPESDTMHLTNDLVTKENMSDASAAAFNNKESPHDAEGESADADVESDPSYADESLVPEAMETLDEAELELKNLRSMLEQGFSYLTSTSDVDYDTVDALCGQVWIRASEILVHNTSTKLKSDWGVAKSHDASLELLSNSPPSQYKTLALDAQRCLGGSGLSAMTPDTINLERLKLSTKIFDRLVSFVPVAVNAAFYVSHRSPPKSIIEPLDAAIRAGLGTALLLQGIFYYDYVDSGEAVTAQNALLKLALYHLKVASTMYSAQPNVQAPYAIEQSTQSGLITSFTGQSNDDGSSHAHSAALNNLALAYIALGDNDNSVPVLLRSASIRRESNSADVLYWNAHHKLISNAETKAMLTAVKNPSKSKVQRTKNKRKQTSFLRRDISVDDLVGI</sequence>
<feature type="region of interest" description="Disordered" evidence="1">
    <location>
        <begin position="1"/>
        <end position="110"/>
    </location>
</feature>
<feature type="compositionally biased region" description="Polar residues" evidence="1">
    <location>
        <begin position="134"/>
        <end position="174"/>
    </location>
</feature>
<name>K0RSU5_THAOC</name>
<dbReference type="OrthoDB" id="10672500at2759"/>
<feature type="transmembrane region" description="Helical" evidence="2">
    <location>
        <begin position="207"/>
        <end position="228"/>
    </location>
</feature>
<proteinExistence type="predicted"/>
<evidence type="ECO:0000313" key="4">
    <source>
        <dbReference type="Proteomes" id="UP000266841"/>
    </source>
</evidence>
<evidence type="ECO:0000313" key="3">
    <source>
        <dbReference type="EMBL" id="EJK49682.1"/>
    </source>
</evidence>
<keyword evidence="2" id="KW-0812">Transmembrane</keyword>
<reference evidence="3 4" key="1">
    <citation type="journal article" date="2012" name="Genome Biol.">
        <title>Genome and low-iron response of an oceanic diatom adapted to chronic iron limitation.</title>
        <authorList>
            <person name="Lommer M."/>
            <person name="Specht M."/>
            <person name="Roy A.S."/>
            <person name="Kraemer L."/>
            <person name="Andreson R."/>
            <person name="Gutowska M.A."/>
            <person name="Wolf J."/>
            <person name="Bergner S.V."/>
            <person name="Schilhabel M.B."/>
            <person name="Klostermeier U.C."/>
            <person name="Beiko R.G."/>
            <person name="Rosenstiel P."/>
            <person name="Hippler M."/>
            <person name="Laroche J."/>
        </authorList>
    </citation>
    <scope>NUCLEOTIDE SEQUENCE [LARGE SCALE GENOMIC DNA]</scope>
    <source>
        <strain evidence="3 4">CCMP1005</strain>
    </source>
</reference>
<protein>
    <submittedName>
        <fullName evidence="3">Uncharacterized protein</fullName>
    </submittedName>
</protein>
<feature type="region of interest" description="Disordered" evidence="1">
    <location>
        <begin position="123"/>
        <end position="202"/>
    </location>
</feature>
<dbReference type="eggNOG" id="ENOG502QYTZ">
    <property type="taxonomic scope" value="Eukaryota"/>
</dbReference>
<feature type="compositionally biased region" description="Basic residues" evidence="1">
    <location>
        <begin position="8"/>
        <end position="24"/>
    </location>
</feature>
<organism evidence="3 4">
    <name type="scientific">Thalassiosira oceanica</name>
    <name type="common">Marine diatom</name>
    <dbReference type="NCBI Taxonomy" id="159749"/>
    <lineage>
        <taxon>Eukaryota</taxon>
        <taxon>Sar</taxon>
        <taxon>Stramenopiles</taxon>
        <taxon>Ochrophyta</taxon>
        <taxon>Bacillariophyta</taxon>
        <taxon>Coscinodiscophyceae</taxon>
        <taxon>Thalassiosirophycidae</taxon>
        <taxon>Thalassiosirales</taxon>
        <taxon>Thalassiosiraceae</taxon>
        <taxon>Thalassiosira</taxon>
    </lineage>
</organism>
<evidence type="ECO:0000256" key="1">
    <source>
        <dbReference type="SAM" id="MobiDB-lite"/>
    </source>
</evidence>
<gene>
    <name evidence="3" type="ORF">THAOC_31415</name>
</gene>
<dbReference type="Proteomes" id="UP000266841">
    <property type="component" value="Unassembled WGS sequence"/>
</dbReference>
<dbReference type="AlphaFoldDB" id="K0RSU5"/>
<keyword evidence="4" id="KW-1185">Reference proteome</keyword>
<keyword evidence="2" id="KW-1133">Transmembrane helix</keyword>
<evidence type="ECO:0000256" key="2">
    <source>
        <dbReference type="SAM" id="Phobius"/>
    </source>
</evidence>
<dbReference type="EMBL" id="AGNL01044527">
    <property type="protein sequence ID" value="EJK49682.1"/>
    <property type="molecule type" value="Genomic_DNA"/>
</dbReference>
<feature type="region of interest" description="Disordered" evidence="1">
    <location>
        <begin position="271"/>
        <end position="295"/>
    </location>
</feature>
<comment type="caution">
    <text evidence="3">The sequence shown here is derived from an EMBL/GenBank/DDBJ whole genome shotgun (WGS) entry which is preliminary data.</text>
</comment>
<feature type="compositionally biased region" description="Acidic residues" evidence="1">
    <location>
        <begin position="281"/>
        <end position="290"/>
    </location>
</feature>
<keyword evidence="2" id="KW-0472">Membrane</keyword>
<accession>K0RSU5</accession>